<dbReference type="Pfam" id="PF12801">
    <property type="entry name" value="Fer4_5"/>
    <property type="match status" value="1"/>
</dbReference>
<keyword evidence="2" id="KW-0004">4Fe-4S</keyword>
<dbReference type="GO" id="GO:0051539">
    <property type="term" value="F:4 iron, 4 sulfur cluster binding"/>
    <property type="evidence" value="ECO:0007669"/>
    <property type="project" value="UniProtKB-KW"/>
</dbReference>
<feature type="transmembrane region" description="Helical" evidence="7">
    <location>
        <begin position="7"/>
        <end position="26"/>
    </location>
</feature>
<keyword evidence="7" id="KW-0812">Transmembrane</keyword>
<dbReference type="Gene3D" id="3.30.70.20">
    <property type="match status" value="1"/>
</dbReference>
<dbReference type="InterPro" id="IPR051684">
    <property type="entry name" value="Electron_Trans/Redox"/>
</dbReference>
<protein>
    <submittedName>
        <fullName evidence="9">Putative electron transport protein YccM</fullName>
    </submittedName>
</protein>
<dbReference type="GO" id="GO:0005886">
    <property type="term" value="C:plasma membrane"/>
    <property type="evidence" value="ECO:0007669"/>
    <property type="project" value="TreeGrafter"/>
</dbReference>
<dbReference type="PANTHER" id="PTHR30176">
    <property type="entry name" value="FERREDOXIN-TYPE PROTEIN NAPH"/>
    <property type="match status" value="1"/>
</dbReference>
<dbReference type="GO" id="GO:0046872">
    <property type="term" value="F:metal ion binding"/>
    <property type="evidence" value="ECO:0007669"/>
    <property type="project" value="UniProtKB-KW"/>
</dbReference>
<evidence type="ECO:0000256" key="3">
    <source>
        <dbReference type="ARBA" id="ARBA00022723"/>
    </source>
</evidence>
<evidence type="ECO:0000259" key="8">
    <source>
        <dbReference type="PROSITE" id="PS51379"/>
    </source>
</evidence>
<feature type="transmembrane region" description="Helical" evidence="7">
    <location>
        <begin position="110"/>
        <end position="131"/>
    </location>
</feature>
<keyword evidence="7" id="KW-1133">Transmembrane helix</keyword>
<name>A0A161WIM0_9CLOT</name>
<dbReference type="PROSITE" id="PS51379">
    <property type="entry name" value="4FE4S_FER_2"/>
    <property type="match status" value="2"/>
</dbReference>
<dbReference type="OrthoDB" id="9806398at2"/>
<dbReference type="RefSeq" id="WP_066624405.1">
    <property type="nucleotide sequence ID" value="NZ_FQXL01000005.1"/>
</dbReference>
<reference evidence="9 10" key="1">
    <citation type="submission" date="2016-04" db="EMBL/GenBank/DDBJ databases">
        <title>Genome sequence of Clostridium magnum DSM 2767.</title>
        <authorList>
            <person name="Poehlein A."/>
            <person name="Uhlig R."/>
            <person name="Fischer R."/>
            <person name="Bahl H."/>
            <person name="Daniel R."/>
        </authorList>
    </citation>
    <scope>NUCLEOTIDE SEQUENCE [LARGE SCALE GENOMIC DNA]</scope>
    <source>
        <strain evidence="9 10">DSM 2767</strain>
    </source>
</reference>
<evidence type="ECO:0000256" key="4">
    <source>
        <dbReference type="ARBA" id="ARBA00022982"/>
    </source>
</evidence>
<feature type="transmembrane region" description="Helical" evidence="7">
    <location>
        <begin position="242"/>
        <end position="262"/>
    </location>
</feature>
<evidence type="ECO:0000256" key="7">
    <source>
        <dbReference type="SAM" id="Phobius"/>
    </source>
</evidence>
<evidence type="ECO:0000256" key="6">
    <source>
        <dbReference type="ARBA" id="ARBA00023014"/>
    </source>
</evidence>
<evidence type="ECO:0000313" key="10">
    <source>
        <dbReference type="Proteomes" id="UP000076603"/>
    </source>
</evidence>
<dbReference type="PROSITE" id="PS00198">
    <property type="entry name" value="4FE4S_FER_1"/>
    <property type="match status" value="2"/>
</dbReference>
<proteinExistence type="predicted"/>
<dbReference type="Pfam" id="PF12838">
    <property type="entry name" value="Fer4_7"/>
    <property type="match status" value="1"/>
</dbReference>
<dbReference type="Proteomes" id="UP000076603">
    <property type="component" value="Unassembled WGS sequence"/>
</dbReference>
<dbReference type="PANTHER" id="PTHR30176:SF3">
    <property type="entry name" value="FERREDOXIN-TYPE PROTEIN NAPH"/>
    <property type="match status" value="1"/>
</dbReference>
<keyword evidence="3" id="KW-0479">Metal-binding</keyword>
<keyword evidence="6" id="KW-0411">Iron-sulfur</keyword>
<organism evidence="9 10">
    <name type="scientific">Clostridium magnum DSM 2767</name>
    <dbReference type="NCBI Taxonomy" id="1121326"/>
    <lineage>
        <taxon>Bacteria</taxon>
        <taxon>Bacillati</taxon>
        <taxon>Bacillota</taxon>
        <taxon>Clostridia</taxon>
        <taxon>Eubacteriales</taxon>
        <taxon>Clostridiaceae</taxon>
        <taxon>Clostridium</taxon>
    </lineage>
</organism>
<dbReference type="EMBL" id="LWAE01000003">
    <property type="protein sequence ID" value="KZL91535.1"/>
    <property type="molecule type" value="Genomic_DNA"/>
</dbReference>
<keyword evidence="5" id="KW-0408">Iron</keyword>
<evidence type="ECO:0000313" key="9">
    <source>
        <dbReference type="EMBL" id="KZL91535.1"/>
    </source>
</evidence>
<keyword evidence="7" id="KW-0472">Membrane</keyword>
<dbReference type="SUPFAM" id="SSF54862">
    <property type="entry name" value="4Fe-4S ferredoxins"/>
    <property type="match status" value="1"/>
</dbReference>
<evidence type="ECO:0000256" key="1">
    <source>
        <dbReference type="ARBA" id="ARBA00022448"/>
    </source>
</evidence>
<keyword evidence="10" id="KW-1185">Reference proteome</keyword>
<feature type="domain" description="4Fe-4S ferredoxin-type" evidence="8">
    <location>
        <begin position="350"/>
        <end position="374"/>
    </location>
</feature>
<comment type="caution">
    <text evidence="9">The sequence shown here is derived from an EMBL/GenBank/DDBJ whole genome shotgun (WGS) entry which is preliminary data.</text>
</comment>
<gene>
    <name evidence="9" type="primary">yccM_9</name>
    <name evidence="9" type="ORF">CLMAG_32940</name>
</gene>
<dbReference type="InterPro" id="IPR017900">
    <property type="entry name" value="4Fe4S_Fe_S_CS"/>
</dbReference>
<evidence type="ECO:0000256" key="5">
    <source>
        <dbReference type="ARBA" id="ARBA00023004"/>
    </source>
</evidence>
<keyword evidence="1" id="KW-0813">Transport</keyword>
<feature type="domain" description="4Fe-4S ferredoxin-type" evidence="8">
    <location>
        <begin position="318"/>
        <end position="348"/>
    </location>
</feature>
<feature type="transmembrane region" description="Helical" evidence="7">
    <location>
        <begin position="178"/>
        <end position="197"/>
    </location>
</feature>
<keyword evidence="4" id="KW-0249">Electron transport</keyword>
<sequence length="374" mass="42194">MKNSKLSVILSFFSTVTIIFALSFFISQRFGGHIEKLYVPKQIIVSEDMTIATIASKNNQQEELIQNALKIKDSSSKEKTLRELGISEEDASSKIQKTLNFKAEEASKNVVLIVAKFILWTVFMIVVFLLLRKNKMSPALSKYILLSSTLIFGVILGPEPNSMSTVKDMVSNFAIKGILFPPRVIALLVFLGIVVAANKFICGWACQLGTLQDFIFRLNRDSKDREGIFKQYKIPFYVSNTLRIVFFILFTLIAFVWFFDIIEAINPFTIFKPTALTSIGIVFISLILISSLFIYRPWCHLFCPFGLLGWTVEKFSRFRIKVNPTTCINCKECAAACPSNAMKSILSKDKIKPDCFSCGTCINTCPTKSITFNK</sequence>
<dbReference type="PATRIC" id="fig|1121326.3.peg.3328"/>
<evidence type="ECO:0000256" key="2">
    <source>
        <dbReference type="ARBA" id="ARBA00022485"/>
    </source>
</evidence>
<dbReference type="InterPro" id="IPR017896">
    <property type="entry name" value="4Fe4S_Fe-S-bd"/>
</dbReference>
<dbReference type="AlphaFoldDB" id="A0A161WIM0"/>
<dbReference type="STRING" id="1121326.CLMAG_32940"/>
<feature type="transmembrane region" description="Helical" evidence="7">
    <location>
        <begin position="274"/>
        <end position="295"/>
    </location>
</feature>
<accession>A0A161WIM0</accession>
<feature type="transmembrane region" description="Helical" evidence="7">
    <location>
        <begin position="143"/>
        <end position="158"/>
    </location>
</feature>